<protein>
    <recommendedName>
        <fullName evidence="5">DNA 3'-5' helicase II</fullName>
    </recommendedName>
</protein>
<comment type="caution">
    <text evidence="8">The sequence shown here is derived from an EMBL/GenBank/DDBJ whole genome shotgun (WGS) entry which is preliminary data.</text>
</comment>
<proteinExistence type="predicted"/>
<keyword evidence="4" id="KW-0067">ATP-binding</keyword>
<dbReference type="InterPro" id="IPR000212">
    <property type="entry name" value="DNA_helicase_UvrD/REP"/>
</dbReference>
<evidence type="ECO:0000313" key="8">
    <source>
        <dbReference type="EMBL" id="MQU04447.1"/>
    </source>
</evidence>
<dbReference type="InterPro" id="IPR014016">
    <property type="entry name" value="UvrD-like_ATP-bd"/>
</dbReference>
<dbReference type="InterPro" id="IPR027417">
    <property type="entry name" value="P-loop_NTPase"/>
</dbReference>
<evidence type="ECO:0000259" key="6">
    <source>
        <dbReference type="Pfam" id="PF00580"/>
    </source>
</evidence>
<dbReference type="PANTHER" id="PTHR11070:SF2">
    <property type="entry name" value="ATP-DEPENDENT DNA HELICASE SRS2"/>
    <property type="match status" value="1"/>
</dbReference>
<gene>
    <name evidence="8" type="ORF">GHO27_01970</name>
</gene>
<dbReference type="GO" id="GO:0005524">
    <property type="term" value="F:ATP binding"/>
    <property type="evidence" value="ECO:0007669"/>
    <property type="project" value="UniProtKB-KW"/>
</dbReference>
<evidence type="ECO:0000256" key="5">
    <source>
        <dbReference type="ARBA" id="ARBA00034923"/>
    </source>
</evidence>
<dbReference type="GO" id="GO:0043138">
    <property type="term" value="F:3'-5' DNA helicase activity"/>
    <property type="evidence" value="ECO:0007669"/>
    <property type="project" value="TreeGrafter"/>
</dbReference>
<accession>A0A6L5HNE9</accession>
<feature type="domain" description="UvrD-like helicase ATP-binding" evidence="6">
    <location>
        <begin position="246"/>
        <end position="337"/>
    </location>
</feature>
<dbReference type="GO" id="GO:0016787">
    <property type="term" value="F:hydrolase activity"/>
    <property type="evidence" value="ECO:0007669"/>
    <property type="project" value="UniProtKB-KW"/>
</dbReference>
<keyword evidence="1" id="KW-0547">Nucleotide-binding</keyword>
<sequence>MAKVFPDLVKAQQMKQPPTEGELFLLRYLEDNFDDDTEVYFQACFDGDRPDIVIMKKNVGLIIVEVKDWDLRHYYVDEKNQWRLISNNALLKSPFAQAFSYKKHVFEIHSNGLYERSLASETFYGLVKVYVYFHNATKSDLADFYLNVLGDIQARIKENTTQLQQKSIRYDDYVKKDDYLKSRKRQFERDQTSLSVTRENLKRISFAGQKSNPQFDDAVHKELTRLLVPPFHYANEGTELTYTKLQTRLAISSSGGRAKISGIAGSGKTTVLAKRAVNSHVRHNGTVLILTFNLTLRMFIKDKINEVRDNFDWRNFHISNYHKFITIVLNEYGVLVEGQETDEEWEAKYFSNASLFAGLPIDEKYHTILIDEIQDYKPEWLRIIRDNFLAENGEMVLYGDEKQNIYERLIDQDKKPTTIEGFGRWEKLSKSFRYKQDSHIQHLATAFQHSFLSDKYTLDIDESFQPSLSLIGANAFGNYSDNNLRSVAEIIVKIAKLQMIHPNDITVLSSREETLQLLDYEIRNGNSHRERTITSFASKEHVELLKSKILVASDLKKKLRSANASKKQGFNLNSGLMKLSTIHSFKGFESPTIVLLVNDTDSPEIIYTGLTRAKENIIIFSTRNCKYSLFFEGRLDAVERYCK</sequence>
<evidence type="ECO:0000259" key="7">
    <source>
        <dbReference type="Pfam" id="PF08378"/>
    </source>
</evidence>
<dbReference type="Pfam" id="PF08378">
    <property type="entry name" value="NERD"/>
    <property type="match status" value="1"/>
</dbReference>
<dbReference type="Pfam" id="PF00580">
    <property type="entry name" value="UvrD-helicase"/>
    <property type="match status" value="2"/>
</dbReference>
<reference evidence="8 9" key="1">
    <citation type="submission" date="2019-10" db="EMBL/GenBank/DDBJ databases">
        <title>Evaluation of single-gene subtyping targets for Pseudomonas.</title>
        <authorList>
            <person name="Reichler S.J."/>
            <person name="Orsi R.H."/>
            <person name="Wiedmann M."/>
            <person name="Martin N.H."/>
            <person name="Murphy S.I."/>
        </authorList>
    </citation>
    <scope>NUCLEOTIDE SEQUENCE [LARGE SCALE GENOMIC DNA]</scope>
    <source>
        <strain evidence="8 9">FSL R10-1637</strain>
    </source>
</reference>
<dbReference type="EMBL" id="WIVU01000002">
    <property type="protein sequence ID" value="MQU04447.1"/>
    <property type="molecule type" value="Genomic_DNA"/>
</dbReference>
<dbReference type="GO" id="GO:0005829">
    <property type="term" value="C:cytosol"/>
    <property type="evidence" value="ECO:0007669"/>
    <property type="project" value="TreeGrafter"/>
</dbReference>
<keyword evidence="3" id="KW-0347">Helicase</keyword>
<dbReference type="PANTHER" id="PTHR11070">
    <property type="entry name" value="UVRD / RECB / PCRA DNA HELICASE FAMILY MEMBER"/>
    <property type="match status" value="1"/>
</dbReference>
<evidence type="ECO:0000256" key="1">
    <source>
        <dbReference type="ARBA" id="ARBA00022741"/>
    </source>
</evidence>
<evidence type="ECO:0000256" key="3">
    <source>
        <dbReference type="ARBA" id="ARBA00022806"/>
    </source>
</evidence>
<dbReference type="RefSeq" id="WP_153372352.1">
    <property type="nucleotide sequence ID" value="NZ_WIVU01000002.1"/>
</dbReference>
<feature type="domain" description="UvrD-like helicase ATP-binding" evidence="6">
    <location>
        <begin position="361"/>
        <end position="407"/>
    </location>
</feature>
<dbReference type="Proteomes" id="UP000478064">
    <property type="component" value="Unassembled WGS sequence"/>
</dbReference>
<dbReference type="Gene3D" id="3.40.50.300">
    <property type="entry name" value="P-loop containing nucleotide triphosphate hydrolases"/>
    <property type="match status" value="2"/>
</dbReference>
<feature type="domain" description="NERD" evidence="7">
    <location>
        <begin position="20"/>
        <end position="105"/>
    </location>
</feature>
<evidence type="ECO:0000256" key="2">
    <source>
        <dbReference type="ARBA" id="ARBA00022801"/>
    </source>
</evidence>
<evidence type="ECO:0000313" key="9">
    <source>
        <dbReference type="Proteomes" id="UP000478064"/>
    </source>
</evidence>
<dbReference type="SUPFAM" id="SSF52540">
    <property type="entry name" value="P-loop containing nucleoside triphosphate hydrolases"/>
    <property type="match status" value="1"/>
</dbReference>
<organism evidence="8 9">
    <name type="scientific">Pseudomonas helleri</name>
    <dbReference type="NCBI Taxonomy" id="1608996"/>
    <lineage>
        <taxon>Bacteria</taxon>
        <taxon>Pseudomonadati</taxon>
        <taxon>Pseudomonadota</taxon>
        <taxon>Gammaproteobacteria</taxon>
        <taxon>Pseudomonadales</taxon>
        <taxon>Pseudomonadaceae</taxon>
        <taxon>Pseudomonas</taxon>
    </lineage>
</organism>
<evidence type="ECO:0000256" key="4">
    <source>
        <dbReference type="ARBA" id="ARBA00022840"/>
    </source>
</evidence>
<dbReference type="AlphaFoldDB" id="A0A6L5HNE9"/>
<name>A0A6L5HNE9_9PSED</name>
<dbReference type="InterPro" id="IPR011528">
    <property type="entry name" value="NERD"/>
</dbReference>
<dbReference type="GO" id="GO:0003677">
    <property type="term" value="F:DNA binding"/>
    <property type="evidence" value="ECO:0007669"/>
    <property type="project" value="InterPro"/>
</dbReference>
<dbReference type="GO" id="GO:0000725">
    <property type="term" value="P:recombinational repair"/>
    <property type="evidence" value="ECO:0007669"/>
    <property type="project" value="TreeGrafter"/>
</dbReference>
<dbReference type="GO" id="GO:0033202">
    <property type="term" value="C:DNA helicase complex"/>
    <property type="evidence" value="ECO:0007669"/>
    <property type="project" value="TreeGrafter"/>
</dbReference>
<keyword evidence="2" id="KW-0378">Hydrolase</keyword>